<evidence type="ECO:0000313" key="3">
    <source>
        <dbReference type="EMBL" id="CYU41545.1"/>
    </source>
</evidence>
<evidence type="ECO:0000313" key="4">
    <source>
        <dbReference type="Proteomes" id="UP000072530"/>
    </source>
</evidence>
<name>A0A0Z8BDH5_STRSU</name>
<dbReference type="GO" id="GO:0003677">
    <property type="term" value="F:DNA binding"/>
    <property type="evidence" value="ECO:0007669"/>
    <property type="project" value="UniProtKB-KW"/>
</dbReference>
<evidence type="ECO:0000259" key="2">
    <source>
        <dbReference type="PROSITE" id="PS50943"/>
    </source>
</evidence>
<organism evidence="3 4">
    <name type="scientific">Streptococcus suis</name>
    <dbReference type="NCBI Taxonomy" id="1307"/>
    <lineage>
        <taxon>Bacteria</taxon>
        <taxon>Bacillati</taxon>
        <taxon>Bacillota</taxon>
        <taxon>Bacilli</taxon>
        <taxon>Lactobacillales</taxon>
        <taxon>Streptococcaceae</taxon>
        <taxon>Streptococcus</taxon>
    </lineage>
</organism>
<dbReference type="InterPro" id="IPR001387">
    <property type="entry name" value="Cro/C1-type_HTH"/>
</dbReference>
<dbReference type="EMBL" id="FIGG01000001">
    <property type="protein sequence ID" value="CYU41545.1"/>
    <property type="molecule type" value="Genomic_DNA"/>
</dbReference>
<gene>
    <name evidence="3" type="primary">immR_1</name>
    <name evidence="3" type="ORF">ERS132393_00540</name>
</gene>
<dbReference type="SMART" id="SM00530">
    <property type="entry name" value="HTH_XRE"/>
    <property type="match status" value="1"/>
</dbReference>
<dbReference type="SUPFAM" id="SSF47413">
    <property type="entry name" value="lambda repressor-like DNA-binding domains"/>
    <property type="match status" value="1"/>
</dbReference>
<sequence>MATFTERLKELRQKNSLTQKELAAILGVSQGSYANWENGKRKPDYLQISDIAIYFNTSIDYLTGKIDKEYSDYIPQGFENKSHNELKSLVQQAEENIFRSLAIAKKKGVPLTEMKKILIELGFSDEKTNNLLKILYEEQNLNTNSAPKETNDTNLD</sequence>
<reference evidence="3 4" key="1">
    <citation type="submission" date="2016-02" db="EMBL/GenBank/DDBJ databases">
        <authorList>
            <consortium name="Pathogen Informatics"/>
        </authorList>
    </citation>
    <scope>NUCLEOTIDE SEQUENCE [LARGE SCALE GENOMIC DNA]</scope>
    <source>
        <strain evidence="3 4">LSS31</strain>
    </source>
</reference>
<dbReference type="AlphaFoldDB" id="A0A0Z8BDH5"/>
<dbReference type="PANTHER" id="PTHR46558">
    <property type="entry name" value="TRACRIPTIONAL REGULATORY PROTEIN-RELATED-RELATED"/>
    <property type="match status" value="1"/>
</dbReference>
<feature type="domain" description="HTH cro/C1-type" evidence="2">
    <location>
        <begin position="8"/>
        <end position="62"/>
    </location>
</feature>
<proteinExistence type="predicted"/>
<dbReference type="Proteomes" id="UP000072530">
    <property type="component" value="Unassembled WGS sequence"/>
</dbReference>
<evidence type="ECO:0000256" key="1">
    <source>
        <dbReference type="ARBA" id="ARBA00023125"/>
    </source>
</evidence>
<dbReference type="CDD" id="cd00093">
    <property type="entry name" value="HTH_XRE"/>
    <property type="match status" value="1"/>
</dbReference>
<dbReference type="PANTHER" id="PTHR46558:SF11">
    <property type="entry name" value="HTH-TYPE TRANSCRIPTIONAL REGULATOR XRE"/>
    <property type="match status" value="1"/>
</dbReference>
<protein>
    <submittedName>
        <fullName evidence="3">Cro/CI family transcriptional regulator</fullName>
    </submittedName>
</protein>
<dbReference type="Gene3D" id="1.10.260.40">
    <property type="entry name" value="lambda repressor-like DNA-binding domains"/>
    <property type="match status" value="1"/>
</dbReference>
<dbReference type="PROSITE" id="PS50943">
    <property type="entry name" value="HTH_CROC1"/>
    <property type="match status" value="1"/>
</dbReference>
<dbReference type="Pfam" id="PF01381">
    <property type="entry name" value="HTH_3"/>
    <property type="match status" value="1"/>
</dbReference>
<dbReference type="InterPro" id="IPR010982">
    <property type="entry name" value="Lambda_DNA-bd_dom_sf"/>
</dbReference>
<dbReference type="RefSeq" id="WP_052502339.1">
    <property type="nucleotide sequence ID" value="NZ_CEDJ01000098.1"/>
</dbReference>
<keyword evidence="1" id="KW-0238">DNA-binding</keyword>
<accession>A0A0Z8BDH5</accession>